<evidence type="ECO:0000256" key="4">
    <source>
        <dbReference type="ARBA" id="ARBA00023136"/>
    </source>
</evidence>
<reference evidence="9 10" key="1">
    <citation type="submission" date="2023-11" db="EMBL/GenBank/DDBJ databases">
        <title>An acidophilic fungus is an integral part of prey digestion in a carnivorous sundew plant.</title>
        <authorList>
            <person name="Tsai I.J."/>
        </authorList>
    </citation>
    <scope>NUCLEOTIDE SEQUENCE [LARGE SCALE GENOMIC DNA]</scope>
    <source>
        <strain evidence="9">169a</strain>
    </source>
</reference>
<feature type="transmembrane region" description="Helical" evidence="7">
    <location>
        <begin position="71"/>
        <end position="89"/>
    </location>
</feature>
<feature type="transmembrane region" description="Helical" evidence="7">
    <location>
        <begin position="193"/>
        <end position="217"/>
    </location>
</feature>
<feature type="region of interest" description="Disordered" evidence="6">
    <location>
        <begin position="306"/>
        <end position="328"/>
    </location>
</feature>
<dbReference type="InterPro" id="IPR049326">
    <property type="entry name" value="Rhodopsin_dom_fungi"/>
</dbReference>
<dbReference type="AlphaFoldDB" id="A0AAQ3R904"/>
<keyword evidence="2 7" id="KW-0812">Transmembrane</keyword>
<gene>
    <name evidence="9" type="ORF">R9X50_00020700</name>
</gene>
<evidence type="ECO:0000313" key="10">
    <source>
        <dbReference type="Proteomes" id="UP001303373"/>
    </source>
</evidence>
<dbReference type="InterPro" id="IPR052337">
    <property type="entry name" value="SAT4-like"/>
</dbReference>
<evidence type="ECO:0000256" key="3">
    <source>
        <dbReference type="ARBA" id="ARBA00022989"/>
    </source>
</evidence>
<feature type="compositionally biased region" description="Polar residues" evidence="6">
    <location>
        <begin position="307"/>
        <end position="316"/>
    </location>
</feature>
<dbReference type="Pfam" id="PF20684">
    <property type="entry name" value="Fung_rhodopsin"/>
    <property type="match status" value="1"/>
</dbReference>
<dbReference type="Proteomes" id="UP001303373">
    <property type="component" value="Chromosome 1"/>
</dbReference>
<comment type="subcellular location">
    <subcellularLocation>
        <location evidence="1">Membrane</location>
        <topology evidence="1">Multi-pass membrane protein</topology>
    </subcellularLocation>
</comment>
<feature type="transmembrane region" description="Helical" evidence="7">
    <location>
        <begin position="109"/>
        <end position="131"/>
    </location>
</feature>
<dbReference type="PANTHER" id="PTHR33048">
    <property type="entry name" value="PTH11-LIKE INTEGRAL MEMBRANE PROTEIN (AFU_ORTHOLOGUE AFUA_5G11245)"/>
    <property type="match status" value="1"/>
</dbReference>
<evidence type="ECO:0000259" key="8">
    <source>
        <dbReference type="Pfam" id="PF20684"/>
    </source>
</evidence>
<organism evidence="9 10">
    <name type="scientific">Acrodontium crateriforme</name>
    <dbReference type="NCBI Taxonomy" id="150365"/>
    <lineage>
        <taxon>Eukaryota</taxon>
        <taxon>Fungi</taxon>
        <taxon>Dikarya</taxon>
        <taxon>Ascomycota</taxon>
        <taxon>Pezizomycotina</taxon>
        <taxon>Dothideomycetes</taxon>
        <taxon>Dothideomycetidae</taxon>
        <taxon>Mycosphaerellales</taxon>
        <taxon>Teratosphaeriaceae</taxon>
        <taxon>Acrodontium</taxon>
    </lineage>
</organism>
<dbReference type="GO" id="GO:0016020">
    <property type="term" value="C:membrane"/>
    <property type="evidence" value="ECO:0007669"/>
    <property type="project" value="UniProtKB-SubCell"/>
</dbReference>
<proteinExistence type="inferred from homology"/>
<dbReference type="PANTHER" id="PTHR33048:SF129">
    <property type="entry name" value="INTEGRAL MEMBRANE PROTEIN-RELATED"/>
    <property type="match status" value="1"/>
</dbReference>
<evidence type="ECO:0000256" key="1">
    <source>
        <dbReference type="ARBA" id="ARBA00004141"/>
    </source>
</evidence>
<feature type="region of interest" description="Disordered" evidence="6">
    <location>
        <begin position="402"/>
        <end position="433"/>
    </location>
</feature>
<evidence type="ECO:0000256" key="5">
    <source>
        <dbReference type="ARBA" id="ARBA00038359"/>
    </source>
</evidence>
<feature type="domain" description="Rhodopsin" evidence="8">
    <location>
        <begin position="48"/>
        <end position="293"/>
    </location>
</feature>
<dbReference type="EMBL" id="CP138580">
    <property type="protein sequence ID" value="WPG97432.1"/>
    <property type="molecule type" value="Genomic_DNA"/>
</dbReference>
<sequence>MPGNLEGIPPEVRASWPKPNYINPVTRRWLIPFVIVLQVLSTLVVGTRLYLRARKQAGSLGLDDAVLVPAWMGATVFTTIAVISTIHWGSDRHMWDVNPDHVVRLIMGAWIGEFTFTFSTACTKISVLMFYRRMVAGTFSKRWKYATIAAITFTICYMIAFCLVLIFNCNPTDAYWKAWDPTWTTNYHCADTITLNALSGIISVFSDLYCVLLPMGMTWHFEAPIGQKLALNAVFSLGLLVVAAGSARTYYLWALGRSYDTTWAGYVVYIFAALEMQLALICAAAPSLRVFFRKYLSSPISRAIKTGRSNTSSGRVTRNDSKQSDVIPLSSRSRDSYIISDYGDKTPIIKHTIKPDLDPVDEVDSDREGLPRVVHGNAFAIKTPEDFEAYALRNLEECRPATRQTMSKLNDEPYEMEPNLQHPAPDFHPDFKE</sequence>
<feature type="transmembrane region" description="Helical" evidence="7">
    <location>
        <begin position="229"/>
        <end position="251"/>
    </location>
</feature>
<feature type="transmembrane region" description="Helical" evidence="7">
    <location>
        <begin position="263"/>
        <end position="292"/>
    </location>
</feature>
<keyword evidence="10" id="KW-1185">Reference proteome</keyword>
<keyword evidence="3 7" id="KW-1133">Transmembrane helix</keyword>
<comment type="similarity">
    <text evidence="5">Belongs to the SAT4 family.</text>
</comment>
<protein>
    <recommendedName>
        <fullName evidence="8">Rhodopsin domain-containing protein</fullName>
    </recommendedName>
</protein>
<evidence type="ECO:0000256" key="7">
    <source>
        <dbReference type="SAM" id="Phobius"/>
    </source>
</evidence>
<name>A0AAQ3R904_9PEZI</name>
<feature type="transmembrane region" description="Helical" evidence="7">
    <location>
        <begin position="143"/>
        <end position="167"/>
    </location>
</feature>
<evidence type="ECO:0000256" key="6">
    <source>
        <dbReference type="SAM" id="MobiDB-lite"/>
    </source>
</evidence>
<evidence type="ECO:0000313" key="9">
    <source>
        <dbReference type="EMBL" id="WPG97432.1"/>
    </source>
</evidence>
<keyword evidence="4 7" id="KW-0472">Membrane</keyword>
<evidence type="ECO:0000256" key="2">
    <source>
        <dbReference type="ARBA" id="ARBA00022692"/>
    </source>
</evidence>
<feature type="transmembrane region" description="Helical" evidence="7">
    <location>
        <begin position="29"/>
        <end position="51"/>
    </location>
</feature>
<accession>A0AAQ3R904</accession>